<comment type="caution">
    <text evidence="2">The sequence shown here is derived from an EMBL/GenBank/DDBJ whole genome shotgun (WGS) entry which is preliminary data.</text>
</comment>
<keyword evidence="3" id="KW-1185">Reference proteome</keyword>
<evidence type="ECO:0008006" key="4">
    <source>
        <dbReference type="Google" id="ProtNLM"/>
    </source>
</evidence>
<dbReference type="AlphaFoldDB" id="A0A9N8J798"/>
<keyword evidence="1" id="KW-0472">Membrane</keyword>
<reference evidence="2 3" key="1">
    <citation type="submission" date="2020-06" db="EMBL/GenBank/DDBJ databases">
        <authorList>
            <person name="Criscuolo A."/>
        </authorList>
    </citation>
    <scope>NUCLEOTIDE SEQUENCE [LARGE SCALE GENOMIC DNA]</scope>
    <source>
        <strain evidence="2">PXU-55</strain>
    </source>
</reference>
<keyword evidence="1" id="KW-0812">Transmembrane</keyword>
<dbReference type="Proteomes" id="UP000533639">
    <property type="component" value="Unassembled WGS sequence"/>
</dbReference>
<name>A0A9N8J798_9FLAO</name>
<feature type="transmembrane region" description="Helical" evidence="1">
    <location>
        <begin position="9"/>
        <end position="28"/>
    </location>
</feature>
<proteinExistence type="predicted"/>
<evidence type="ECO:0000313" key="2">
    <source>
        <dbReference type="EMBL" id="CAC9976646.1"/>
    </source>
</evidence>
<accession>A0A9N8J798</accession>
<evidence type="ECO:0000313" key="3">
    <source>
        <dbReference type="Proteomes" id="UP000533639"/>
    </source>
</evidence>
<protein>
    <recommendedName>
        <fullName evidence="4">DUF3592 domain-containing protein</fullName>
    </recommendedName>
</protein>
<evidence type="ECO:0000256" key="1">
    <source>
        <dbReference type="SAM" id="Phobius"/>
    </source>
</evidence>
<gene>
    <name evidence="2" type="ORF">FLAPXU55_04374</name>
</gene>
<feature type="transmembrane region" description="Helical" evidence="1">
    <location>
        <begin position="116"/>
        <end position="139"/>
    </location>
</feature>
<dbReference type="RefSeq" id="WP_180861324.1">
    <property type="nucleotide sequence ID" value="NZ_CAIJDE010000063.1"/>
</dbReference>
<sequence>MASKLRQYIINNSITFSLFIVYSGFIFLKVENLDNYNFYEGKIIGIRNITSSHTAGRGGPVLINRNIPEVEYYKDNDTIRYDQGELRLVTNFELNEKVTILENKEDEYENKIYSLFYYWIDFNELILCLLAFLFIYGYIKNFIK</sequence>
<keyword evidence="1" id="KW-1133">Transmembrane helix</keyword>
<dbReference type="EMBL" id="CAIJDE010000063">
    <property type="protein sequence ID" value="CAC9976646.1"/>
    <property type="molecule type" value="Genomic_DNA"/>
</dbReference>
<organism evidence="2 3">
    <name type="scientific">Flavobacterium panici</name>
    <dbReference type="NCBI Taxonomy" id="2654843"/>
    <lineage>
        <taxon>Bacteria</taxon>
        <taxon>Pseudomonadati</taxon>
        <taxon>Bacteroidota</taxon>
        <taxon>Flavobacteriia</taxon>
        <taxon>Flavobacteriales</taxon>
        <taxon>Flavobacteriaceae</taxon>
        <taxon>Flavobacterium</taxon>
    </lineage>
</organism>